<protein>
    <submittedName>
        <fullName evidence="9">Iron ABC transporter permease</fullName>
    </submittedName>
</protein>
<dbReference type="CDD" id="cd06550">
    <property type="entry name" value="TM_ABC_iron-siderophores_like"/>
    <property type="match status" value="1"/>
</dbReference>
<organism evidence="9 10">
    <name type="scientific">Methylobacterium tardum</name>
    <dbReference type="NCBI Taxonomy" id="374432"/>
    <lineage>
        <taxon>Bacteria</taxon>
        <taxon>Pseudomonadati</taxon>
        <taxon>Pseudomonadota</taxon>
        <taxon>Alphaproteobacteria</taxon>
        <taxon>Hyphomicrobiales</taxon>
        <taxon>Methylobacteriaceae</taxon>
        <taxon>Methylobacterium</taxon>
    </lineage>
</organism>
<dbReference type="GO" id="GO:0033214">
    <property type="term" value="P:siderophore-iron import into cell"/>
    <property type="evidence" value="ECO:0007669"/>
    <property type="project" value="TreeGrafter"/>
</dbReference>
<dbReference type="EMBL" id="BSPL01000019">
    <property type="protein sequence ID" value="GLS71945.1"/>
    <property type="molecule type" value="Genomic_DNA"/>
</dbReference>
<dbReference type="InterPro" id="IPR037294">
    <property type="entry name" value="ABC_BtuC-like"/>
</dbReference>
<keyword evidence="3" id="KW-0813">Transport</keyword>
<evidence type="ECO:0000313" key="10">
    <source>
        <dbReference type="Proteomes" id="UP001157440"/>
    </source>
</evidence>
<keyword evidence="6 8" id="KW-1133">Transmembrane helix</keyword>
<evidence type="ECO:0000256" key="3">
    <source>
        <dbReference type="ARBA" id="ARBA00022448"/>
    </source>
</evidence>
<dbReference type="GO" id="GO:0022857">
    <property type="term" value="F:transmembrane transporter activity"/>
    <property type="evidence" value="ECO:0007669"/>
    <property type="project" value="InterPro"/>
</dbReference>
<feature type="transmembrane region" description="Helical" evidence="8">
    <location>
        <begin position="107"/>
        <end position="126"/>
    </location>
</feature>
<feature type="transmembrane region" description="Helical" evidence="8">
    <location>
        <begin position="77"/>
        <end position="95"/>
    </location>
</feature>
<evidence type="ECO:0000256" key="6">
    <source>
        <dbReference type="ARBA" id="ARBA00022989"/>
    </source>
</evidence>
<sequence length="347" mass="35497">MLEAVDAARGHWGFRVSATLLSGFVLLALALLALATGKYPVSLADVADVLGHRLLGLPARASATIDTVIMKVRLPRVVAALVVGAALSAAGATYQGLFRNPLVSPDILGVSAGAGLGAVLGIYLGLPVAPIQGLAFLGGLGAVAVVYGIGLAVRRQDPVLTLVLAGVAVGAVLGAGISLLKVLADPYDQLPAITFWLLGSLSSVSLGDVGAILPMMLLGLAPLVLLRWRMNLMSLGDEEARALGVETRVLRPILIAGATLITAAAVSMTGVIGWIGLIVPHVARLLVGPDYRRLLPASLALGAGYLLAVDLIARTAATIEVPLGILTALVGAPFFLWLLAAGRRRIA</sequence>
<dbReference type="InterPro" id="IPR000522">
    <property type="entry name" value="ABC_transptr_permease_BtuC"/>
</dbReference>
<evidence type="ECO:0000313" key="9">
    <source>
        <dbReference type="EMBL" id="GLS71945.1"/>
    </source>
</evidence>
<evidence type="ECO:0000256" key="8">
    <source>
        <dbReference type="SAM" id="Phobius"/>
    </source>
</evidence>
<keyword evidence="5 8" id="KW-0812">Transmembrane</keyword>
<feature type="transmembrane region" description="Helical" evidence="8">
    <location>
        <begin position="159"/>
        <end position="183"/>
    </location>
</feature>
<gene>
    <name evidence="9" type="ORF">GCM10007890_39580</name>
</gene>
<dbReference type="PANTHER" id="PTHR30472:SF70">
    <property type="entry name" value="MOLYBDATE IMPORT SYSTEM PERMEASE PROTEIN MOLB"/>
    <property type="match status" value="1"/>
</dbReference>
<dbReference type="FunFam" id="1.10.3470.10:FF:000001">
    <property type="entry name" value="Vitamin B12 ABC transporter permease BtuC"/>
    <property type="match status" value="1"/>
</dbReference>
<dbReference type="GO" id="GO:0005886">
    <property type="term" value="C:plasma membrane"/>
    <property type="evidence" value="ECO:0007669"/>
    <property type="project" value="UniProtKB-SubCell"/>
</dbReference>
<keyword evidence="10" id="KW-1185">Reference proteome</keyword>
<dbReference type="SUPFAM" id="SSF81345">
    <property type="entry name" value="ABC transporter involved in vitamin B12 uptake, BtuC"/>
    <property type="match status" value="1"/>
</dbReference>
<evidence type="ECO:0000256" key="7">
    <source>
        <dbReference type="ARBA" id="ARBA00023136"/>
    </source>
</evidence>
<dbReference type="Pfam" id="PF01032">
    <property type="entry name" value="FecCD"/>
    <property type="match status" value="1"/>
</dbReference>
<accession>A0AA37TEQ7</accession>
<feature type="transmembrane region" description="Helical" evidence="8">
    <location>
        <begin position="133"/>
        <end position="153"/>
    </location>
</feature>
<comment type="subcellular location">
    <subcellularLocation>
        <location evidence="1">Cell membrane</location>
        <topology evidence="1">Multi-pass membrane protein</topology>
    </subcellularLocation>
</comment>
<keyword evidence="7 8" id="KW-0472">Membrane</keyword>
<name>A0AA37TEQ7_9HYPH</name>
<evidence type="ECO:0000256" key="4">
    <source>
        <dbReference type="ARBA" id="ARBA00022475"/>
    </source>
</evidence>
<reference evidence="10" key="1">
    <citation type="journal article" date="2019" name="Int. J. Syst. Evol. Microbiol.">
        <title>The Global Catalogue of Microorganisms (GCM) 10K type strain sequencing project: providing services to taxonomists for standard genome sequencing and annotation.</title>
        <authorList>
            <consortium name="The Broad Institute Genomics Platform"/>
            <consortium name="The Broad Institute Genome Sequencing Center for Infectious Disease"/>
            <person name="Wu L."/>
            <person name="Ma J."/>
        </authorList>
    </citation>
    <scope>NUCLEOTIDE SEQUENCE [LARGE SCALE GENOMIC DNA]</scope>
    <source>
        <strain evidence="10">NBRC 103632</strain>
    </source>
</reference>
<dbReference type="Gene3D" id="1.10.3470.10">
    <property type="entry name" value="ABC transporter involved in vitamin B12 uptake, BtuC"/>
    <property type="match status" value="1"/>
</dbReference>
<evidence type="ECO:0000256" key="5">
    <source>
        <dbReference type="ARBA" id="ARBA00022692"/>
    </source>
</evidence>
<feature type="transmembrane region" description="Helical" evidence="8">
    <location>
        <begin position="195"/>
        <end position="225"/>
    </location>
</feature>
<dbReference type="AlphaFoldDB" id="A0AA37TEQ7"/>
<feature type="transmembrane region" description="Helical" evidence="8">
    <location>
        <begin position="319"/>
        <end position="340"/>
    </location>
</feature>
<feature type="transmembrane region" description="Helical" evidence="8">
    <location>
        <begin position="12"/>
        <end position="34"/>
    </location>
</feature>
<comment type="similarity">
    <text evidence="2">Belongs to the binding-protein-dependent transport system permease family. FecCD subfamily.</text>
</comment>
<evidence type="ECO:0000256" key="1">
    <source>
        <dbReference type="ARBA" id="ARBA00004651"/>
    </source>
</evidence>
<keyword evidence="4" id="KW-1003">Cell membrane</keyword>
<dbReference type="Proteomes" id="UP001157440">
    <property type="component" value="Unassembled WGS sequence"/>
</dbReference>
<dbReference type="PANTHER" id="PTHR30472">
    <property type="entry name" value="FERRIC ENTEROBACTIN TRANSPORT SYSTEM PERMEASE PROTEIN"/>
    <property type="match status" value="1"/>
</dbReference>
<feature type="transmembrane region" description="Helical" evidence="8">
    <location>
        <begin position="253"/>
        <end position="282"/>
    </location>
</feature>
<comment type="caution">
    <text evidence="9">The sequence shown here is derived from an EMBL/GenBank/DDBJ whole genome shotgun (WGS) entry which is preliminary data.</text>
</comment>
<evidence type="ECO:0000256" key="2">
    <source>
        <dbReference type="ARBA" id="ARBA00007935"/>
    </source>
</evidence>
<proteinExistence type="inferred from homology"/>